<feature type="transmembrane region" description="Helical" evidence="1">
    <location>
        <begin position="15"/>
        <end position="38"/>
    </location>
</feature>
<evidence type="ECO:0000313" key="2">
    <source>
        <dbReference type="EMBL" id="KAK1426747.1"/>
    </source>
</evidence>
<dbReference type="Proteomes" id="UP001229421">
    <property type="component" value="Unassembled WGS sequence"/>
</dbReference>
<keyword evidence="1" id="KW-0472">Membrane</keyword>
<keyword evidence="1" id="KW-0812">Transmembrane</keyword>
<evidence type="ECO:0000256" key="1">
    <source>
        <dbReference type="SAM" id="Phobius"/>
    </source>
</evidence>
<reference evidence="2" key="1">
    <citation type="journal article" date="2023" name="bioRxiv">
        <title>Improved chromosome-level genome assembly for marigold (Tagetes erecta).</title>
        <authorList>
            <person name="Jiang F."/>
            <person name="Yuan L."/>
            <person name="Wang S."/>
            <person name="Wang H."/>
            <person name="Xu D."/>
            <person name="Wang A."/>
            <person name="Fan W."/>
        </authorList>
    </citation>
    <scope>NUCLEOTIDE SEQUENCE</scope>
    <source>
        <strain evidence="2">WSJ</strain>
        <tissue evidence="2">Leaf</tissue>
    </source>
</reference>
<keyword evidence="1" id="KW-1133">Transmembrane helix</keyword>
<accession>A0AAD8KUW6</accession>
<name>A0AAD8KUW6_TARER</name>
<protein>
    <submittedName>
        <fullName evidence="2">Uncharacterized protein</fullName>
    </submittedName>
</protein>
<gene>
    <name evidence="2" type="ORF">QVD17_15426</name>
</gene>
<keyword evidence="3" id="KW-1185">Reference proteome</keyword>
<comment type="caution">
    <text evidence="2">The sequence shown here is derived from an EMBL/GenBank/DDBJ whole genome shotgun (WGS) entry which is preliminary data.</text>
</comment>
<evidence type="ECO:0000313" key="3">
    <source>
        <dbReference type="Proteomes" id="UP001229421"/>
    </source>
</evidence>
<dbReference type="AlphaFoldDB" id="A0AAD8KUW6"/>
<proteinExistence type="predicted"/>
<organism evidence="2 3">
    <name type="scientific">Tagetes erecta</name>
    <name type="common">African marigold</name>
    <dbReference type="NCBI Taxonomy" id="13708"/>
    <lineage>
        <taxon>Eukaryota</taxon>
        <taxon>Viridiplantae</taxon>
        <taxon>Streptophyta</taxon>
        <taxon>Embryophyta</taxon>
        <taxon>Tracheophyta</taxon>
        <taxon>Spermatophyta</taxon>
        <taxon>Magnoliopsida</taxon>
        <taxon>eudicotyledons</taxon>
        <taxon>Gunneridae</taxon>
        <taxon>Pentapetalae</taxon>
        <taxon>asterids</taxon>
        <taxon>campanulids</taxon>
        <taxon>Asterales</taxon>
        <taxon>Asteraceae</taxon>
        <taxon>Asteroideae</taxon>
        <taxon>Heliantheae alliance</taxon>
        <taxon>Tageteae</taxon>
        <taxon>Tagetes</taxon>
    </lineage>
</organism>
<sequence>MSKNPSFFSFSKNSLLFLSHIVFFLTGLFFFLTGLFFFRLRFIYCSLVSFCPKFYIQTVSDHQLSFATTIT</sequence>
<dbReference type="EMBL" id="JAUHHV010000004">
    <property type="protein sequence ID" value="KAK1426747.1"/>
    <property type="molecule type" value="Genomic_DNA"/>
</dbReference>